<dbReference type="InterPro" id="IPR002327">
    <property type="entry name" value="Cyt_c_1A/1B"/>
</dbReference>
<dbReference type="PROSITE" id="PS51007">
    <property type="entry name" value="CYTC"/>
    <property type="match status" value="1"/>
</dbReference>
<evidence type="ECO:0000256" key="3">
    <source>
        <dbReference type="ARBA" id="ARBA00006488"/>
    </source>
</evidence>
<keyword evidence="14" id="KW-1185">Reference proteome</keyword>
<keyword evidence="6 9" id="KW-0479">Metal-binding</keyword>
<evidence type="ECO:0000256" key="5">
    <source>
        <dbReference type="ARBA" id="ARBA00022617"/>
    </source>
</evidence>
<evidence type="ECO:0000313" key="13">
    <source>
        <dbReference type="EMBL" id="CAL7935047.1"/>
    </source>
</evidence>
<evidence type="ECO:0000256" key="11">
    <source>
        <dbReference type="RuleBase" id="RU004427"/>
    </source>
</evidence>
<protein>
    <recommendedName>
        <fullName evidence="12">Cytochrome c domain-containing protein</fullName>
    </recommendedName>
</protein>
<evidence type="ECO:0000256" key="1">
    <source>
        <dbReference type="ARBA" id="ARBA00002555"/>
    </source>
</evidence>
<proteinExistence type="inferred from homology"/>
<keyword evidence="11" id="KW-0496">Mitochondrion</keyword>
<evidence type="ECO:0000256" key="2">
    <source>
        <dbReference type="ARBA" id="ARBA00004569"/>
    </source>
</evidence>
<evidence type="ECO:0000259" key="12">
    <source>
        <dbReference type="PROSITE" id="PS51007"/>
    </source>
</evidence>
<comment type="PTM">
    <text evidence="11">Binds 1 heme group per subunit.</text>
</comment>
<dbReference type="PRINTS" id="PR00604">
    <property type="entry name" value="CYTCHRMECIAB"/>
</dbReference>
<dbReference type="Pfam" id="PF00034">
    <property type="entry name" value="Cytochrom_C"/>
    <property type="match status" value="1"/>
</dbReference>
<sequence>MGSVENGRVLFMRLCAVCHNTGKDERHRIGPTLFGIFGRKSGTASGFNYSEQMKRKDVVWDENTLDQFLLLPRQFVPGTSMMFNGIKKAQDRRDVIAFLATLK</sequence>
<keyword evidence="8 9" id="KW-0408">Iron</keyword>
<dbReference type="EMBL" id="CAXAJV020001282">
    <property type="protein sequence ID" value="CAL7935047.1"/>
    <property type="molecule type" value="Genomic_DNA"/>
</dbReference>
<dbReference type="SUPFAM" id="SSF46626">
    <property type="entry name" value="Cytochrome c"/>
    <property type="match status" value="1"/>
</dbReference>
<keyword evidence="5 9" id="KW-0349">Heme</keyword>
<evidence type="ECO:0000256" key="7">
    <source>
        <dbReference type="ARBA" id="ARBA00022982"/>
    </source>
</evidence>
<comment type="caution">
    <text evidence="13">The sequence shown here is derived from an EMBL/GenBank/DDBJ whole genome shotgun (WGS) entry which is preliminary data.</text>
</comment>
<organism evidence="13 14">
    <name type="scientific">Xylocopa violacea</name>
    <name type="common">Violet carpenter bee</name>
    <name type="synonym">Apis violacea</name>
    <dbReference type="NCBI Taxonomy" id="135666"/>
    <lineage>
        <taxon>Eukaryota</taxon>
        <taxon>Metazoa</taxon>
        <taxon>Ecdysozoa</taxon>
        <taxon>Arthropoda</taxon>
        <taxon>Hexapoda</taxon>
        <taxon>Insecta</taxon>
        <taxon>Pterygota</taxon>
        <taxon>Neoptera</taxon>
        <taxon>Endopterygota</taxon>
        <taxon>Hymenoptera</taxon>
        <taxon>Apocrita</taxon>
        <taxon>Aculeata</taxon>
        <taxon>Apoidea</taxon>
        <taxon>Anthophila</taxon>
        <taxon>Apidae</taxon>
        <taxon>Xylocopa</taxon>
        <taxon>Xylocopa</taxon>
    </lineage>
</organism>
<accession>A0ABP1N512</accession>
<feature type="domain" description="Cytochrome c" evidence="12">
    <location>
        <begin position="2"/>
        <end position="103"/>
    </location>
</feature>
<evidence type="ECO:0000256" key="8">
    <source>
        <dbReference type="ARBA" id="ARBA00023004"/>
    </source>
</evidence>
<evidence type="ECO:0000256" key="4">
    <source>
        <dbReference type="ARBA" id="ARBA00022448"/>
    </source>
</evidence>
<dbReference type="Gene3D" id="1.10.760.10">
    <property type="entry name" value="Cytochrome c-like domain"/>
    <property type="match status" value="1"/>
</dbReference>
<dbReference type="InterPro" id="IPR009056">
    <property type="entry name" value="Cyt_c-like_dom"/>
</dbReference>
<comment type="function">
    <text evidence="1 11">Electron carrier protein. The oxidized form of the cytochrome c heme group can accept an electron from the heme group of the cytochrome c1 subunit of cytochrome reductase. Cytochrome c then transfers this electron to the cytochrome oxidase complex, the final protein carrier in the mitochondrial electron-transport chain.</text>
</comment>
<dbReference type="InterPro" id="IPR036909">
    <property type="entry name" value="Cyt_c-like_dom_sf"/>
</dbReference>
<comment type="similarity">
    <text evidence="3 10">Belongs to the cytochrome c family.</text>
</comment>
<evidence type="ECO:0000256" key="6">
    <source>
        <dbReference type="ARBA" id="ARBA00022723"/>
    </source>
</evidence>
<comment type="subcellular location">
    <subcellularLocation>
        <location evidence="2">Mitochondrion intermembrane space</location>
    </subcellularLocation>
</comment>
<keyword evidence="11" id="KW-0679">Respiratory chain</keyword>
<evidence type="ECO:0000256" key="9">
    <source>
        <dbReference type="PROSITE-ProRule" id="PRU00433"/>
    </source>
</evidence>
<keyword evidence="4 11" id="KW-0813">Transport</keyword>
<dbReference type="PANTHER" id="PTHR11961">
    <property type="entry name" value="CYTOCHROME C"/>
    <property type="match status" value="1"/>
</dbReference>
<reference evidence="13 14" key="1">
    <citation type="submission" date="2024-08" db="EMBL/GenBank/DDBJ databases">
        <authorList>
            <person name="Will J Nash"/>
            <person name="Angela Man"/>
            <person name="Seanna McTaggart"/>
            <person name="Kendall Baker"/>
            <person name="Tom Barker"/>
            <person name="Leah Catchpole"/>
            <person name="Alex Durrant"/>
            <person name="Karim Gharbi"/>
            <person name="Naomi Irish"/>
            <person name="Gemy Kaithakottil"/>
            <person name="Debby Ku"/>
            <person name="Aaliyah Providence"/>
            <person name="Felix Shaw"/>
            <person name="David Swarbreck"/>
            <person name="Chris Watkins"/>
            <person name="Ann M. McCartney"/>
            <person name="Giulio Formenti"/>
            <person name="Alice Mouton"/>
            <person name="Noel Vella"/>
            <person name="Bjorn M von Reumont"/>
            <person name="Adriana Vella"/>
            <person name="Wilfried Haerty"/>
        </authorList>
    </citation>
    <scope>NUCLEOTIDE SEQUENCE [LARGE SCALE GENOMIC DNA]</scope>
</reference>
<gene>
    <name evidence="13" type="ORF">XYLVIOL_LOCUS1366</name>
</gene>
<keyword evidence="7 11" id="KW-0249">Electron transport</keyword>
<evidence type="ECO:0000313" key="14">
    <source>
        <dbReference type="Proteomes" id="UP001642520"/>
    </source>
</evidence>
<dbReference type="Proteomes" id="UP001642520">
    <property type="component" value="Unassembled WGS sequence"/>
</dbReference>
<name>A0ABP1N512_XYLVO</name>
<evidence type="ECO:0000256" key="10">
    <source>
        <dbReference type="RuleBase" id="RU004426"/>
    </source>
</evidence>